<feature type="transmembrane region" description="Helical" evidence="1">
    <location>
        <begin position="53"/>
        <end position="75"/>
    </location>
</feature>
<dbReference type="Proteomes" id="UP000550354">
    <property type="component" value="Unassembled WGS sequence"/>
</dbReference>
<proteinExistence type="predicted"/>
<feature type="transmembrane region" description="Helical" evidence="1">
    <location>
        <begin position="82"/>
        <end position="104"/>
    </location>
</feature>
<keyword evidence="3" id="KW-1185">Reference proteome</keyword>
<evidence type="ECO:0000313" key="2">
    <source>
        <dbReference type="EMBL" id="MBA4607710.1"/>
    </source>
</evidence>
<sequence>MTGLITRLNPLVLLAIGVAAALGSPAIRTMPIAVTCAAVYVVAVVAVVPSWRYPVVCLAFVALPVATIVWSTWLFGGRDLEVAAVAGVRTFVMAWPGAVAAGYIDVARLGDYLAQTLHVPGRFAAALSAALQRVGGAWQAWHDLDRARRARGLRRRPWPMAFALLVHTMRDASRTSIAMDARGFATAGRRTWAEAATWPPIDLLALAFAAAAGALPVLLLLASRV</sequence>
<keyword evidence="1" id="KW-0472">Membrane</keyword>
<evidence type="ECO:0000256" key="1">
    <source>
        <dbReference type="SAM" id="Phobius"/>
    </source>
</evidence>
<dbReference type="RefSeq" id="WP_181753964.1">
    <property type="nucleotide sequence ID" value="NZ_JACEOG010000001.1"/>
</dbReference>
<comment type="caution">
    <text evidence="2">The sequence shown here is derived from an EMBL/GenBank/DDBJ whole genome shotgun (WGS) entry which is preliminary data.</text>
</comment>
<reference evidence="2 3" key="1">
    <citation type="submission" date="2020-07" db="EMBL/GenBank/DDBJ databases">
        <title>Draft genome and description of Aeromicrobium phoceense strain Marseille-Q0843 isolated from healthy skin swab.</title>
        <authorList>
            <person name="Boxberger M."/>
            <person name="La Scola B."/>
        </authorList>
    </citation>
    <scope>NUCLEOTIDE SEQUENCE [LARGE SCALE GENOMIC DNA]</scope>
    <source>
        <strain evidence="2 3">Marseille-Q0843</strain>
    </source>
</reference>
<evidence type="ECO:0000313" key="3">
    <source>
        <dbReference type="Proteomes" id="UP000550354"/>
    </source>
</evidence>
<dbReference type="EMBL" id="JACEOG010000001">
    <property type="protein sequence ID" value="MBA4607710.1"/>
    <property type="molecule type" value="Genomic_DNA"/>
</dbReference>
<accession>A0A838XLG0</accession>
<dbReference type="AlphaFoldDB" id="A0A838XLG0"/>
<organism evidence="2 3">
    <name type="scientific">Aeromicrobium phoceense</name>
    <dbReference type="NCBI Taxonomy" id="2754045"/>
    <lineage>
        <taxon>Bacteria</taxon>
        <taxon>Bacillati</taxon>
        <taxon>Actinomycetota</taxon>
        <taxon>Actinomycetes</taxon>
        <taxon>Propionibacteriales</taxon>
        <taxon>Nocardioidaceae</taxon>
        <taxon>Aeromicrobium</taxon>
    </lineage>
</organism>
<keyword evidence="1" id="KW-0812">Transmembrane</keyword>
<keyword evidence="1" id="KW-1133">Transmembrane helix</keyword>
<evidence type="ECO:0008006" key="4">
    <source>
        <dbReference type="Google" id="ProtNLM"/>
    </source>
</evidence>
<gene>
    <name evidence="2" type="ORF">H1W00_04400</name>
</gene>
<protein>
    <recommendedName>
        <fullName evidence="4">Energy-coupling factor transporter transmembrane protein EcfT</fullName>
    </recommendedName>
</protein>
<feature type="transmembrane region" description="Helical" evidence="1">
    <location>
        <begin position="203"/>
        <end position="222"/>
    </location>
</feature>
<name>A0A838XLG0_9ACTN</name>